<keyword evidence="2" id="KW-1185">Reference proteome</keyword>
<dbReference type="Proteomes" id="UP001152795">
    <property type="component" value="Unassembled WGS sequence"/>
</dbReference>
<proteinExistence type="predicted"/>
<dbReference type="AlphaFoldDB" id="A0A7D9DUY9"/>
<organism evidence="1 2">
    <name type="scientific">Paramuricea clavata</name>
    <name type="common">Red gorgonian</name>
    <name type="synonym">Violescent sea-whip</name>
    <dbReference type="NCBI Taxonomy" id="317549"/>
    <lineage>
        <taxon>Eukaryota</taxon>
        <taxon>Metazoa</taxon>
        <taxon>Cnidaria</taxon>
        <taxon>Anthozoa</taxon>
        <taxon>Octocorallia</taxon>
        <taxon>Malacalcyonacea</taxon>
        <taxon>Plexauridae</taxon>
        <taxon>Paramuricea</taxon>
    </lineage>
</organism>
<accession>A0A7D9DUY9</accession>
<comment type="caution">
    <text evidence="1">The sequence shown here is derived from an EMBL/GenBank/DDBJ whole genome shotgun (WGS) entry which is preliminary data.</text>
</comment>
<protein>
    <submittedName>
        <fullName evidence="1">Uncharacterized protein</fullName>
    </submittedName>
</protein>
<reference evidence="1" key="1">
    <citation type="submission" date="2020-04" db="EMBL/GenBank/DDBJ databases">
        <authorList>
            <person name="Alioto T."/>
            <person name="Alioto T."/>
            <person name="Gomez Garrido J."/>
        </authorList>
    </citation>
    <scope>NUCLEOTIDE SEQUENCE</scope>
    <source>
        <strain evidence="1">A484AB</strain>
    </source>
</reference>
<feature type="non-terminal residue" evidence="1">
    <location>
        <position position="57"/>
    </location>
</feature>
<name>A0A7D9DUY9_PARCT</name>
<evidence type="ECO:0000313" key="1">
    <source>
        <dbReference type="EMBL" id="CAB3994736.1"/>
    </source>
</evidence>
<sequence length="57" mass="6827">MAMVQQDSLEDDTKQDEQKTIQLDITNIFQELNFLKKKVLKLERQLTETRDLCKENQ</sequence>
<evidence type="ECO:0000313" key="2">
    <source>
        <dbReference type="Proteomes" id="UP001152795"/>
    </source>
</evidence>
<gene>
    <name evidence="1" type="ORF">PACLA_8A004836</name>
</gene>
<dbReference type="EMBL" id="CACRXK020002525">
    <property type="protein sequence ID" value="CAB3994736.1"/>
    <property type="molecule type" value="Genomic_DNA"/>
</dbReference>